<dbReference type="InterPro" id="IPR008969">
    <property type="entry name" value="CarboxyPept-like_regulatory"/>
</dbReference>
<dbReference type="RefSeq" id="WP_073582534.1">
    <property type="nucleotide sequence ID" value="NZ_CBCSEA010000015.1"/>
</dbReference>
<feature type="transmembrane region" description="Helical" evidence="1">
    <location>
        <begin position="95"/>
        <end position="112"/>
    </location>
</feature>
<dbReference type="AlphaFoldDB" id="A0A1M7ZVG9"/>
<evidence type="ECO:0000313" key="3">
    <source>
        <dbReference type="Proteomes" id="UP000184611"/>
    </source>
</evidence>
<keyword evidence="1" id="KW-0472">Membrane</keyword>
<dbReference type="Gene3D" id="2.60.40.1120">
    <property type="entry name" value="Carboxypeptidase-like, regulatory domain"/>
    <property type="match status" value="1"/>
</dbReference>
<dbReference type="OrthoDB" id="822112at2"/>
<evidence type="ECO:0000313" key="2">
    <source>
        <dbReference type="EMBL" id="SHO72885.1"/>
    </source>
</evidence>
<keyword evidence="1" id="KW-1133">Transmembrane helix</keyword>
<keyword evidence="3" id="KW-1185">Reference proteome</keyword>
<accession>A0A1M7ZVG9</accession>
<dbReference type="Pfam" id="PF13715">
    <property type="entry name" value="CarbopepD_reg_2"/>
    <property type="match status" value="1"/>
</dbReference>
<evidence type="ECO:0000256" key="1">
    <source>
        <dbReference type="SAM" id="Phobius"/>
    </source>
</evidence>
<dbReference type="EMBL" id="FRYK01000002">
    <property type="protein sequence ID" value="SHO72885.1"/>
    <property type="molecule type" value="Genomic_DNA"/>
</dbReference>
<protein>
    <submittedName>
        <fullName evidence="2">CarboxypepD_reg-like domain-containing protein</fullName>
    </submittedName>
</protein>
<dbReference type="SUPFAM" id="SSF49464">
    <property type="entry name" value="Carboxypeptidase regulatory domain-like"/>
    <property type="match status" value="1"/>
</dbReference>
<sequence length="121" mass="13310">MLVKGKVTDYEGSPLDSVNVLVVGSNPPRGVITDFNGNFAIDVPVNSVLEFSHVGTNQKMQINVGSKTYFDVALMNELQGQEITIIGNRKNGFNWWWLLLAIPVGYGIGKAFEKNPKKVTI</sequence>
<gene>
    <name evidence="2" type="ORF">SAMN05443547_1229</name>
</gene>
<keyword evidence="1" id="KW-0812">Transmembrane</keyword>
<name>A0A1M7ZVG9_9FLAO</name>
<dbReference type="Proteomes" id="UP000184611">
    <property type="component" value="Unassembled WGS sequence"/>
</dbReference>
<reference evidence="3" key="1">
    <citation type="submission" date="2016-12" db="EMBL/GenBank/DDBJ databases">
        <authorList>
            <person name="Varghese N."/>
            <person name="Submissions S."/>
        </authorList>
    </citation>
    <scope>NUCLEOTIDE SEQUENCE [LARGE SCALE GENOMIC DNA]</scope>
    <source>
        <strain evidence="3">DSM 18830</strain>
    </source>
</reference>
<dbReference type="STRING" id="416016.SAMN05443547_1229"/>
<proteinExistence type="predicted"/>
<organism evidence="2 3">
    <name type="scientific">Flavobacterium cucumis</name>
    <dbReference type="NCBI Taxonomy" id="416016"/>
    <lineage>
        <taxon>Bacteria</taxon>
        <taxon>Pseudomonadati</taxon>
        <taxon>Bacteroidota</taxon>
        <taxon>Flavobacteriia</taxon>
        <taxon>Flavobacteriales</taxon>
        <taxon>Flavobacteriaceae</taxon>
        <taxon>Flavobacterium</taxon>
    </lineage>
</organism>